<organism evidence="1 2">
    <name type="scientific">Bathycoccus prasinos</name>
    <dbReference type="NCBI Taxonomy" id="41875"/>
    <lineage>
        <taxon>Eukaryota</taxon>
        <taxon>Viridiplantae</taxon>
        <taxon>Chlorophyta</taxon>
        <taxon>Mamiellophyceae</taxon>
        <taxon>Mamiellales</taxon>
        <taxon>Bathycoccaceae</taxon>
        <taxon>Bathycoccus</taxon>
    </lineage>
</organism>
<dbReference type="GeneID" id="19011664"/>
<proteinExistence type="predicted"/>
<keyword evidence="2" id="KW-1185">Reference proteome</keyword>
<dbReference type="STRING" id="41875.K8F4S8"/>
<evidence type="ECO:0000313" key="2">
    <source>
        <dbReference type="Proteomes" id="UP000198341"/>
    </source>
</evidence>
<sequence length="317" mass="36190">MNTSINLVANVCNYKRSSLVDPFNYRGKTTKFKRSTVLLPCRCFLERIYEGENPDFDQNHNIAISNPLLRLEQLGTRWFGLIIDLDSLLVEGSNIYSQDAWMKLAQKKKLRYPSKYDLKVAERSSPTQFITQIMLWGTDRYFVRDLIKEYRRLLQKNSTPKSCIDLKPGVHNFLRMMTSQDIPCIITSSESRQDLRATLISLGIHTYFDVEDEDKLPNSHNKIVEKIAGCDDTANGLPDPELYAYAANLIQRACDRCVVLGASISCCEAAHSLGMKCVLIQGGKTRRWELTGADIVKSSLEEVFFQDFKELFSSDLD</sequence>
<accession>K8F4S8</accession>
<dbReference type="AlphaFoldDB" id="K8F4S8"/>
<evidence type="ECO:0000313" key="1">
    <source>
        <dbReference type="EMBL" id="CCO19815.1"/>
    </source>
</evidence>
<protein>
    <submittedName>
        <fullName evidence="1">Uncharacterized protein</fullName>
    </submittedName>
</protein>
<dbReference type="PANTHER" id="PTHR47108:SF1">
    <property type="entry name" value="5-AMINO-6-(5-PHOSPHO-D-RIBITYLAMINO)URACIL PHOSPHATASE, CHLOROPLASTIC"/>
    <property type="match status" value="1"/>
</dbReference>
<dbReference type="InterPro" id="IPR041492">
    <property type="entry name" value="HAD_2"/>
</dbReference>
<dbReference type="InterPro" id="IPR023214">
    <property type="entry name" value="HAD_sf"/>
</dbReference>
<dbReference type="Proteomes" id="UP000198341">
    <property type="component" value="Chromosome 14"/>
</dbReference>
<reference evidence="1 2" key="1">
    <citation type="submission" date="2011-10" db="EMBL/GenBank/DDBJ databases">
        <authorList>
            <person name="Genoscope - CEA"/>
        </authorList>
    </citation>
    <scope>NUCLEOTIDE SEQUENCE [LARGE SCALE GENOMIC DNA]</scope>
    <source>
        <strain evidence="1 2">RCC 1105</strain>
    </source>
</reference>
<name>K8F4S8_9CHLO</name>
<dbReference type="eggNOG" id="KOG2914">
    <property type="taxonomic scope" value="Eukaryota"/>
</dbReference>
<dbReference type="InterPro" id="IPR036412">
    <property type="entry name" value="HAD-like_sf"/>
</dbReference>
<dbReference type="PANTHER" id="PTHR47108">
    <property type="entry name" value="5-AMINO-6-(5-PHOSPHO-D-RIBITYLAMINO)URACIL PHOSPHATASE, CHLOROPLASTIC"/>
    <property type="match status" value="1"/>
</dbReference>
<dbReference type="Gene3D" id="3.40.50.1000">
    <property type="entry name" value="HAD superfamily/HAD-like"/>
    <property type="match status" value="1"/>
</dbReference>
<dbReference type="Pfam" id="PF13419">
    <property type="entry name" value="HAD_2"/>
    <property type="match status" value="1"/>
</dbReference>
<dbReference type="RefSeq" id="XP_007509358.1">
    <property type="nucleotide sequence ID" value="XM_007509296.1"/>
</dbReference>
<dbReference type="SUPFAM" id="SSF56784">
    <property type="entry name" value="HAD-like"/>
    <property type="match status" value="1"/>
</dbReference>
<dbReference type="OrthoDB" id="40579at2759"/>
<gene>
    <name evidence="1" type="ordered locus">Bathy14g01260</name>
</gene>
<dbReference type="KEGG" id="bpg:Bathy14g01260"/>
<dbReference type="EMBL" id="FO082265">
    <property type="protein sequence ID" value="CCO19815.1"/>
    <property type="molecule type" value="Genomic_DNA"/>
</dbReference>